<proteinExistence type="predicted"/>
<keyword evidence="3" id="KW-0732">Signal</keyword>
<dbReference type="InterPro" id="IPR036645">
    <property type="entry name" value="Elafin-like_sf"/>
</dbReference>
<dbReference type="SUPFAM" id="SSF57256">
    <property type="entry name" value="Elafin-like"/>
    <property type="match status" value="2"/>
</dbReference>
<name>A0A8I3WJ16_CALJA</name>
<reference evidence="5" key="3">
    <citation type="submission" date="2025-09" db="UniProtKB">
        <authorList>
            <consortium name="Ensembl"/>
        </authorList>
    </citation>
    <scope>IDENTIFICATION</scope>
</reference>
<dbReference type="PRINTS" id="PR00003">
    <property type="entry name" value="4DISULPHCORE"/>
</dbReference>
<dbReference type="PANTHER" id="PTHR19441:SF27">
    <property type="entry name" value="WHEY ACIDIC PROTEIN"/>
    <property type="match status" value="1"/>
</dbReference>
<dbReference type="GO" id="GO:0005615">
    <property type="term" value="C:extracellular space"/>
    <property type="evidence" value="ECO:0007669"/>
    <property type="project" value="TreeGrafter"/>
</dbReference>
<evidence type="ECO:0000256" key="3">
    <source>
        <dbReference type="SAM" id="SignalP"/>
    </source>
</evidence>
<evidence type="ECO:0000256" key="1">
    <source>
        <dbReference type="ARBA" id="ARBA00022690"/>
    </source>
</evidence>
<keyword evidence="2" id="KW-0722">Serine protease inhibitor</keyword>
<dbReference type="Ensembl" id="ENSCJAT00000143374.1">
    <property type="protein sequence ID" value="ENSCJAP00000089655.1"/>
    <property type="gene ID" value="ENSCJAG00000082490.1"/>
</dbReference>
<protein>
    <recommendedName>
        <fullName evidence="4">WAP domain-containing protein</fullName>
    </recommendedName>
</protein>
<dbReference type="PANTHER" id="PTHR19441">
    <property type="entry name" value="WHEY ACDIC PROTEIN WAP"/>
    <property type="match status" value="1"/>
</dbReference>
<dbReference type="GO" id="GO:0045087">
    <property type="term" value="P:innate immune response"/>
    <property type="evidence" value="ECO:0007669"/>
    <property type="project" value="TreeGrafter"/>
</dbReference>
<dbReference type="SMART" id="SM00217">
    <property type="entry name" value="WAP"/>
    <property type="match status" value="2"/>
</dbReference>
<dbReference type="InterPro" id="IPR050514">
    <property type="entry name" value="WAP_four-disulfide_core"/>
</dbReference>
<dbReference type="OMA" id="PQGTKCC"/>
<evidence type="ECO:0000313" key="5">
    <source>
        <dbReference type="Ensembl" id="ENSCJAP00000089655.1"/>
    </source>
</evidence>
<dbReference type="AlphaFoldDB" id="A0A8I3WJ16"/>
<dbReference type="Gene3D" id="4.10.75.10">
    <property type="entry name" value="Elafin-like"/>
    <property type="match status" value="2"/>
</dbReference>
<reference evidence="5" key="2">
    <citation type="submission" date="2025-08" db="UniProtKB">
        <authorList>
            <consortium name="Ensembl"/>
        </authorList>
    </citation>
    <scope>IDENTIFICATION</scope>
</reference>
<dbReference type="PROSITE" id="PS51390">
    <property type="entry name" value="WAP"/>
    <property type="match status" value="2"/>
</dbReference>
<reference evidence="5 6" key="1">
    <citation type="submission" date="2009-03" db="EMBL/GenBank/DDBJ databases">
        <authorList>
            <person name="Warren W."/>
            <person name="Ye L."/>
            <person name="Minx P."/>
            <person name="Worley K."/>
            <person name="Gibbs R."/>
            <person name="Wilson R.K."/>
        </authorList>
    </citation>
    <scope>NUCLEOTIDE SEQUENCE [LARGE SCALE GENOMIC DNA]</scope>
</reference>
<evidence type="ECO:0000313" key="6">
    <source>
        <dbReference type="Proteomes" id="UP000008225"/>
    </source>
</evidence>
<keyword evidence="1" id="KW-0646">Protease inhibitor</keyword>
<accession>A0A8I3WJ16</accession>
<feature type="signal peptide" evidence="3">
    <location>
        <begin position="1"/>
        <end position="19"/>
    </location>
</feature>
<dbReference type="Proteomes" id="UP000008225">
    <property type="component" value="Chromosome 8"/>
</dbReference>
<feature type="domain" description="WAP" evidence="4">
    <location>
        <begin position="25"/>
        <end position="72"/>
    </location>
</feature>
<feature type="domain" description="WAP" evidence="4">
    <location>
        <begin position="75"/>
        <end position="125"/>
    </location>
</feature>
<dbReference type="Pfam" id="PF00095">
    <property type="entry name" value="WAP"/>
    <property type="match status" value="2"/>
</dbReference>
<dbReference type="GeneTree" id="ENSGT00730000111762"/>
<evidence type="ECO:0000259" key="4">
    <source>
        <dbReference type="PROSITE" id="PS51390"/>
    </source>
</evidence>
<dbReference type="CDD" id="cd00199">
    <property type="entry name" value="WAP"/>
    <property type="match status" value="1"/>
</dbReference>
<feature type="chain" id="PRO_5035187898" description="WAP domain-containing protein" evidence="3">
    <location>
        <begin position="20"/>
        <end position="133"/>
    </location>
</feature>
<sequence length="133" mass="14107">MRCLLSLALALLALEVTLALVPAFISPEQAVCPEASSSEEAPCIKTCLTDNDCLGNSKCCPSTCGRSCKIPTIVSTPKIGSCPWVQPPVSPELCKEQSECSMDSQCWGNKKCCFSHCAMKCLDPVVGMCSLSP</sequence>
<dbReference type="GO" id="GO:0019731">
    <property type="term" value="P:antibacterial humoral response"/>
    <property type="evidence" value="ECO:0007669"/>
    <property type="project" value="TreeGrafter"/>
</dbReference>
<organism evidence="5 6">
    <name type="scientific">Callithrix jacchus</name>
    <name type="common">White-tufted-ear marmoset</name>
    <name type="synonym">Simia Jacchus</name>
    <dbReference type="NCBI Taxonomy" id="9483"/>
    <lineage>
        <taxon>Eukaryota</taxon>
        <taxon>Metazoa</taxon>
        <taxon>Chordata</taxon>
        <taxon>Craniata</taxon>
        <taxon>Vertebrata</taxon>
        <taxon>Euteleostomi</taxon>
        <taxon>Mammalia</taxon>
        <taxon>Eutheria</taxon>
        <taxon>Euarchontoglires</taxon>
        <taxon>Primates</taxon>
        <taxon>Haplorrhini</taxon>
        <taxon>Platyrrhini</taxon>
        <taxon>Cebidae</taxon>
        <taxon>Callitrichinae</taxon>
        <taxon>Callithrix</taxon>
        <taxon>Callithrix</taxon>
    </lineage>
</organism>
<evidence type="ECO:0000256" key="2">
    <source>
        <dbReference type="ARBA" id="ARBA00022900"/>
    </source>
</evidence>
<dbReference type="InterPro" id="IPR008197">
    <property type="entry name" value="WAP_dom"/>
</dbReference>
<keyword evidence="6" id="KW-1185">Reference proteome</keyword>
<dbReference type="GO" id="GO:0004867">
    <property type="term" value="F:serine-type endopeptidase inhibitor activity"/>
    <property type="evidence" value="ECO:0007669"/>
    <property type="project" value="UniProtKB-KW"/>
</dbReference>